<feature type="region of interest" description="Disordered" evidence="1">
    <location>
        <begin position="306"/>
        <end position="327"/>
    </location>
</feature>
<comment type="caution">
    <text evidence="2">The sequence shown here is derived from an EMBL/GenBank/DDBJ whole genome shotgun (WGS) entry which is preliminary data.</text>
</comment>
<evidence type="ECO:0000256" key="1">
    <source>
        <dbReference type="SAM" id="MobiDB-lite"/>
    </source>
</evidence>
<evidence type="ECO:0000313" key="3">
    <source>
        <dbReference type="Proteomes" id="UP000530660"/>
    </source>
</evidence>
<dbReference type="Proteomes" id="UP000530660">
    <property type="component" value="Unassembled WGS sequence"/>
</dbReference>
<reference evidence="2 3" key="1">
    <citation type="journal article" date="2020" name="J. Phycol.">
        <title>Comparative genome analysis reveals Cyanidiococcus gen. nov., a new extremophilic red algal genus sister to Cyanidioschyzon (Cyanidioschyzonaceae, Rhodophyta).</title>
        <authorList>
            <person name="Liu S.-L."/>
            <person name="Chiang Y.-R."/>
            <person name="Yoon H.S."/>
            <person name="Fu H.-Y."/>
        </authorList>
    </citation>
    <scope>NUCLEOTIDE SEQUENCE [LARGE SCALE GENOMIC DNA]</scope>
    <source>
        <strain evidence="2 3">THAL066</strain>
    </source>
</reference>
<name>A0A7J7IE28_9RHOD</name>
<keyword evidence="3" id="KW-1185">Reference proteome</keyword>
<dbReference type="AlphaFoldDB" id="A0A7J7IE28"/>
<accession>A0A7J7IE28</accession>
<proteinExistence type="predicted"/>
<dbReference type="EMBL" id="VWRR01000015">
    <property type="protein sequence ID" value="KAF6001343.1"/>
    <property type="molecule type" value="Genomic_DNA"/>
</dbReference>
<evidence type="ECO:0000313" key="2">
    <source>
        <dbReference type="EMBL" id="KAF6001343.1"/>
    </source>
</evidence>
<organism evidence="2 3">
    <name type="scientific">Cyanidiococcus yangmingshanensis</name>
    <dbReference type="NCBI Taxonomy" id="2690220"/>
    <lineage>
        <taxon>Eukaryota</taxon>
        <taxon>Rhodophyta</taxon>
        <taxon>Bangiophyceae</taxon>
        <taxon>Cyanidiales</taxon>
        <taxon>Cyanidiaceae</taxon>
        <taxon>Cyanidiococcus</taxon>
    </lineage>
</organism>
<protein>
    <submittedName>
        <fullName evidence="2">Uncharacterized protein</fullName>
    </submittedName>
</protein>
<sequence>MLGFLVVSERASLLPKHHRVAGGPLEGTCGPRRTSVRSVRVLGQPLQCRLRNPGGFHLPPQVPGDEASIRRAIELLGNRTQRRLQASGRQALTTLVGAYPPTKEVAQQWKFRLERLAKENKIRAREAAEKESGVVQASLTRRLSRLQEIERNLTLPGTDELVQRAFSVLGRILARNSAPNAEEQAELQRLINVVPGGMQTTRRAIRLLRERSLERRRFERWPPFVPLSIESVRKARIILRQIAIQRSAGAKAAERLRLLLAGGYPRSQRVARAWWKRLGLVEHLYRKKAHRAMRLETVERIRAERRARASARSQALQQSSREDQAPT</sequence>
<gene>
    <name evidence="2" type="ORF">F1559_003534</name>
</gene>
<dbReference type="OrthoDB" id="5846at2759"/>
<feature type="compositionally biased region" description="Low complexity" evidence="1">
    <location>
        <begin position="310"/>
        <end position="319"/>
    </location>
</feature>